<name>A0A221KBE5_VITFI</name>
<reference evidence="1 2" key="1">
    <citation type="submission" date="2017-07" db="EMBL/GenBank/DDBJ databases">
        <title>Complete Genome Sequence of the cosmetic ferment Vitreoscilla filiformis (ATCC15551).</title>
        <authorList>
            <person name="Contreras S."/>
            <person name="Sagory-Zalkind P."/>
            <person name="Blanquart H."/>
            <person name="Iltis A."/>
            <person name="Morand S.C."/>
        </authorList>
    </citation>
    <scope>NUCLEOTIDE SEQUENCE [LARGE SCALE GENOMIC DNA]</scope>
    <source>
        <strain evidence="1 2">ATCC 15551</strain>
    </source>
</reference>
<proteinExistence type="predicted"/>
<dbReference type="AlphaFoldDB" id="A0A221KBE5"/>
<sequence length="43" mass="5037">MLRQCQQLQKRGNRRRGASLGTLKVMGTRMHVCDVRAREPERL</sequence>
<organism evidence="1 2">
    <name type="scientific">Vitreoscilla filiformis</name>
    <dbReference type="NCBI Taxonomy" id="63"/>
    <lineage>
        <taxon>Bacteria</taxon>
        <taxon>Pseudomonadati</taxon>
        <taxon>Pseudomonadota</taxon>
        <taxon>Betaproteobacteria</taxon>
        <taxon>Neisseriales</taxon>
        <taxon>Neisseriaceae</taxon>
        <taxon>Vitreoscilla</taxon>
    </lineage>
</organism>
<keyword evidence="2" id="KW-1185">Reference proteome</keyword>
<dbReference type="KEGG" id="vff:VITFI_CDS0575"/>
<evidence type="ECO:0000313" key="1">
    <source>
        <dbReference type="EMBL" id="ASM76354.1"/>
    </source>
</evidence>
<dbReference type="EMBL" id="CP022423">
    <property type="protein sequence ID" value="ASM76354.1"/>
    <property type="molecule type" value="Genomic_DNA"/>
</dbReference>
<dbReference type="Proteomes" id="UP000199729">
    <property type="component" value="Chromosome"/>
</dbReference>
<protein>
    <submittedName>
        <fullName evidence="1">Uncharacterized protein</fullName>
    </submittedName>
</protein>
<gene>
    <name evidence="1" type="ORF">VITFI_CDS0575</name>
</gene>
<evidence type="ECO:0000313" key="2">
    <source>
        <dbReference type="Proteomes" id="UP000199729"/>
    </source>
</evidence>
<accession>A0A221KBE5</accession>